<accession>F2E551</accession>
<dbReference type="EMBL" id="AK371275">
    <property type="protein sequence ID" value="BAK02473.1"/>
    <property type="molecule type" value="mRNA"/>
</dbReference>
<reference evidence="1" key="1">
    <citation type="journal article" date="2011" name="Plant Physiol.">
        <title>Comprehensive sequence analysis of 24,783 barley full-length cDNAs derived from 12 clone libraries.</title>
        <authorList>
            <person name="Matsumoto T."/>
            <person name="Tanaka T."/>
            <person name="Sakai H."/>
            <person name="Amano N."/>
            <person name="Kanamori H."/>
            <person name="Kurita K."/>
            <person name="Kikuta A."/>
            <person name="Kamiya K."/>
            <person name="Yamamoto M."/>
            <person name="Ikawa H."/>
            <person name="Fujii N."/>
            <person name="Hori K."/>
            <person name="Itoh T."/>
            <person name="Sato K."/>
        </authorList>
    </citation>
    <scope>NUCLEOTIDE SEQUENCE</scope>
    <source>
        <tissue evidence="1">Shoot and root</tissue>
    </source>
</reference>
<organism evidence="1">
    <name type="scientific">Hordeum vulgare subsp. vulgare</name>
    <name type="common">Domesticated barley</name>
    <dbReference type="NCBI Taxonomy" id="112509"/>
    <lineage>
        <taxon>Eukaryota</taxon>
        <taxon>Viridiplantae</taxon>
        <taxon>Streptophyta</taxon>
        <taxon>Embryophyta</taxon>
        <taxon>Tracheophyta</taxon>
        <taxon>Spermatophyta</taxon>
        <taxon>Magnoliopsida</taxon>
        <taxon>Liliopsida</taxon>
        <taxon>Poales</taxon>
        <taxon>Poaceae</taxon>
        <taxon>BOP clade</taxon>
        <taxon>Pooideae</taxon>
        <taxon>Triticodae</taxon>
        <taxon>Triticeae</taxon>
        <taxon>Hordeinae</taxon>
        <taxon>Hordeum</taxon>
    </lineage>
</organism>
<dbReference type="AlphaFoldDB" id="F2E551"/>
<protein>
    <submittedName>
        <fullName evidence="1">Predicted protein</fullName>
    </submittedName>
</protein>
<evidence type="ECO:0000313" key="1">
    <source>
        <dbReference type="EMBL" id="BAK02473.1"/>
    </source>
</evidence>
<proteinExistence type="evidence at transcript level"/>
<name>F2E551_HORVV</name>
<sequence>MRLQNVHGPVQCYHCYRCQSQKGDKSSLGFVLVLPVP</sequence>